<dbReference type="Pfam" id="PF00072">
    <property type="entry name" value="Response_reg"/>
    <property type="match status" value="1"/>
</dbReference>
<evidence type="ECO:0000259" key="3">
    <source>
        <dbReference type="PROSITE" id="PS50110"/>
    </source>
</evidence>
<keyword evidence="5" id="KW-1185">Reference proteome</keyword>
<evidence type="ECO:0000256" key="1">
    <source>
        <dbReference type="ARBA" id="ARBA00022553"/>
    </source>
</evidence>
<feature type="modified residue" description="4-aspartylphosphate" evidence="2">
    <location>
        <position position="56"/>
    </location>
</feature>
<dbReference type="PROSITE" id="PS50110">
    <property type="entry name" value="RESPONSE_REGULATORY"/>
    <property type="match status" value="1"/>
</dbReference>
<dbReference type="PANTHER" id="PTHR44591">
    <property type="entry name" value="STRESS RESPONSE REGULATOR PROTEIN 1"/>
    <property type="match status" value="1"/>
</dbReference>
<accession>A0A418Q1K9</accession>
<dbReference type="Gene3D" id="3.40.50.2300">
    <property type="match status" value="1"/>
</dbReference>
<dbReference type="EMBL" id="QXTF01000001">
    <property type="protein sequence ID" value="RIX31690.1"/>
    <property type="molecule type" value="Genomic_DNA"/>
</dbReference>
<evidence type="ECO:0000313" key="5">
    <source>
        <dbReference type="Proteomes" id="UP000285023"/>
    </source>
</evidence>
<dbReference type="GO" id="GO:0000160">
    <property type="term" value="P:phosphorelay signal transduction system"/>
    <property type="evidence" value="ECO:0007669"/>
    <property type="project" value="InterPro"/>
</dbReference>
<dbReference type="SMART" id="SM00448">
    <property type="entry name" value="REC"/>
    <property type="match status" value="1"/>
</dbReference>
<reference evidence="4 5" key="1">
    <citation type="submission" date="2018-09" db="EMBL/GenBank/DDBJ databases">
        <title>Sphingomonas sp. DAC4.</title>
        <authorList>
            <person name="Seo T."/>
        </authorList>
    </citation>
    <scope>NUCLEOTIDE SEQUENCE [LARGE SCALE GENOMIC DNA]</scope>
    <source>
        <strain evidence="4 5">DAC4</strain>
    </source>
</reference>
<evidence type="ECO:0000313" key="4">
    <source>
        <dbReference type="EMBL" id="RIX31690.1"/>
    </source>
</evidence>
<organism evidence="4 5">
    <name type="scientific">Sphingomonas edaphi</name>
    <dbReference type="NCBI Taxonomy" id="2315689"/>
    <lineage>
        <taxon>Bacteria</taxon>
        <taxon>Pseudomonadati</taxon>
        <taxon>Pseudomonadota</taxon>
        <taxon>Alphaproteobacteria</taxon>
        <taxon>Sphingomonadales</taxon>
        <taxon>Sphingomonadaceae</taxon>
        <taxon>Sphingomonas</taxon>
    </lineage>
</organism>
<dbReference type="SUPFAM" id="SSF52172">
    <property type="entry name" value="CheY-like"/>
    <property type="match status" value="1"/>
</dbReference>
<name>A0A418Q1K9_9SPHN</name>
<sequence length="121" mass="12832">MSVSRSILIVEDEPLIAMMLEDFILSLGHEVSGSCDSVPSALKEVESGTFDLAILDVNLKGESVWPVAAALREKGTPFVLASGGHVDPPPAEFVDVPMIEKPYTIDRVTPVIDAALAQAEG</sequence>
<dbReference type="InterPro" id="IPR050595">
    <property type="entry name" value="Bact_response_regulator"/>
</dbReference>
<gene>
    <name evidence="4" type="ORF">D3M59_01380</name>
</gene>
<dbReference type="PANTHER" id="PTHR44591:SF24">
    <property type="entry name" value="PROTEIN-GLUTAMATE METHYLESTERASE_PROTEIN-GLUTAMINE GLUTAMINASE 1"/>
    <property type="match status" value="1"/>
</dbReference>
<comment type="caution">
    <text evidence="4">The sequence shown here is derived from an EMBL/GenBank/DDBJ whole genome shotgun (WGS) entry which is preliminary data.</text>
</comment>
<dbReference type="InterPro" id="IPR001789">
    <property type="entry name" value="Sig_transdc_resp-reg_receiver"/>
</dbReference>
<dbReference type="OrthoDB" id="582170at2"/>
<protein>
    <submittedName>
        <fullName evidence="4">Response regulator</fullName>
    </submittedName>
</protein>
<dbReference type="RefSeq" id="WP_119530896.1">
    <property type="nucleotide sequence ID" value="NZ_QXTF01000001.1"/>
</dbReference>
<dbReference type="AlphaFoldDB" id="A0A418Q1K9"/>
<proteinExistence type="predicted"/>
<feature type="domain" description="Response regulatory" evidence="3">
    <location>
        <begin position="6"/>
        <end position="116"/>
    </location>
</feature>
<dbReference type="InterPro" id="IPR011006">
    <property type="entry name" value="CheY-like_superfamily"/>
</dbReference>
<evidence type="ECO:0000256" key="2">
    <source>
        <dbReference type="PROSITE-ProRule" id="PRU00169"/>
    </source>
</evidence>
<dbReference type="Proteomes" id="UP000285023">
    <property type="component" value="Unassembled WGS sequence"/>
</dbReference>
<keyword evidence="1 2" id="KW-0597">Phosphoprotein</keyword>